<protein>
    <submittedName>
        <fullName evidence="3">YdcF family protein</fullName>
    </submittedName>
</protein>
<dbReference type="RefSeq" id="WP_205132912.1">
    <property type="nucleotide sequence ID" value="NZ_JACSNT010000003.1"/>
</dbReference>
<dbReference type="PANTHER" id="PTHR30336">
    <property type="entry name" value="INNER MEMBRANE PROTEIN, PROBABLE PERMEASE"/>
    <property type="match status" value="1"/>
</dbReference>
<dbReference type="InterPro" id="IPR003848">
    <property type="entry name" value="DUF218"/>
</dbReference>
<dbReference type="InterPro" id="IPR051599">
    <property type="entry name" value="Cell_Envelope_Assoc"/>
</dbReference>
<comment type="caution">
    <text evidence="3">The sequence shown here is derived from an EMBL/GenBank/DDBJ whole genome shotgun (WGS) entry which is preliminary data.</text>
</comment>
<accession>A0ABS2GAW5</accession>
<dbReference type="Proteomes" id="UP000729290">
    <property type="component" value="Unassembled WGS sequence"/>
</dbReference>
<dbReference type="Gene3D" id="3.40.50.620">
    <property type="entry name" value="HUPs"/>
    <property type="match status" value="1"/>
</dbReference>
<keyword evidence="4" id="KW-1185">Reference proteome</keyword>
<dbReference type="CDD" id="cd06259">
    <property type="entry name" value="YdcF-like"/>
    <property type="match status" value="1"/>
</dbReference>
<gene>
    <name evidence="3" type="ORF">H9X83_10500</name>
</gene>
<evidence type="ECO:0000313" key="4">
    <source>
        <dbReference type="Proteomes" id="UP000729290"/>
    </source>
</evidence>
<feature type="domain" description="DUF218" evidence="2">
    <location>
        <begin position="54"/>
        <end position="176"/>
    </location>
</feature>
<dbReference type="InterPro" id="IPR014729">
    <property type="entry name" value="Rossmann-like_a/b/a_fold"/>
</dbReference>
<evidence type="ECO:0000259" key="2">
    <source>
        <dbReference type="Pfam" id="PF02698"/>
    </source>
</evidence>
<dbReference type="EMBL" id="JACSNV010000016">
    <property type="protein sequence ID" value="MBM6878581.1"/>
    <property type="molecule type" value="Genomic_DNA"/>
</dbReference>
<name>A0ABS2GAW5_9FIRM</name>
<organism evidence="3 4">
    <name type="scientific">Anaerotignum lactatifermentans</name>
    <dbReference type="NCBI Taxonomy" id="160404"/>
    <lineage>
        <taxon>Bacteria</taxon>
        <taxon>Bacillati</taxon>
        <taxon>Bacillota</taxon>
        <taxon>Clostridia</taxon>
        <taxon>Lachnospirales</taxon>
        <taxon>Anaerotignaceae</taxon>
        <taxon>Anaerotignum</taxon>
    </lineage>
</organism>
<proteinExistence type="predicted"/>
<sequence length="228" mass="25275">MGEKRKRFWRRLGWAALFVLAAGFALLMSLNQYVKNKAEEKILSAEEAAALDADCILVLGCGVREDGTPSHMLEDRLLQGIALYQAGAAGKLLMSGDHGSVDYDEVNLMKAFAIERGVPSEDIFMDHAGFSTYESMVRAKEIFQVKRVIVVSQKYHLYRALYLAECMGMEACGVASDPRSYRAQAYREIREIAARAKDMVWSILQPDPAYLGEPIPISGNGDVTNDKA</sequence>
<keyword evidence="1" id="KW-0812">Transmembrane</keyword>
<reference evidence="3 4" key="1">
    <citation type="journal article" date="2021" name="Sci. Rep.">
        <title>The distribution of antibiotic resistance genes in chicken gut microbiota commensals.</title>
        <authorList>
            <person name="Juricova H."/>
            <person name="Matiasovicova J."/>
            <person name="Kubasova T."/>
            <person name="Cejkova D."/>
            <person name="Rychlik I."/>
        </authorList>
    </citation>
    <scope>NUCLEOTIDE SEQUENCE [LARGE SCALE GENOMIC DNA]</scope>
    <source>
        <strain evidence="3 4">An431b</strain>
    </source>
</reference>
<dbReference type="Pfam" id="PF02698">
    <property type="entry name" value="DUF218"/>
    <property type="match status" value="1"/>
</dbReference>
<keyword evidence="1" id="KW-0472">Membrane</keyword>
<dbReference type="PANTHER" id="PTHR30336:SF6">
    <property type="entry name" value="INTEGRAL MEMBRANE PROTEIN"/>
    <property type="match status" value="1"/>
</dbReference>
<feature type="transmembrane region" description="Helical" evidence="1">
    <location>
        <begin position="12"/>
        <end position="34"/>
    </location>
</feature>
<evidence type="ECO:0000256" key="1">
    <source>
        <dbReference type="SAM" id="Phobius"/>
    </source>
</evidence>
<keyword evidence="1" id="KW-1133">Transmembrane helix</keyword>
<evidence type="ECO:0000313" key="3">
    <source>
        <dbReference type="EMBL" id="MBM6878581.1"/>
    </source>
</evidence>